<sequence length="272" mass="31041">MSYLRSFFEEGGPKFGAWKRLPQSRRFIVDFMHFAKRVPSQALTRNFRLGDMPQLRTSLKSRIGWAAIFLKAYSVMAARHPDLRQVFMKYPWMHLYEHPHQLARVAVARPYKGNDWIFFQCISDAHKKSLSEIQAILTAAATDPVEDIPLFRLQYVFSMLPSFLRRMVWWGVLHISGAIRCGQTGTLGFTTVASSGGISIHPPSVGNIILTYGPVDDTGAVRVTLVYDHRVYDGLTIANYLAEFEEVMNQQITTELMELQQKKQPAEPVLEC</sequence>
<dbReference type="AlphaFoldDB" id="A0A1P8WIN4"/>
<dbReference type="InterPro" id="IPR023213">
    <property type="entry name" value="CAT-like_dom_sf"/>
</dbReference>
<dbReference type="Proteomes" id="UP000187735">
    <property type="component" value="Chromosome"/>
</dbReference>
<reference evidence="1 2" key="1">
    <citation type="journal article" date="2016" name="Front. Microbiol.">
        <title>Fuerstia marisgermanicae gen. nov., sp. nov., an Unusual Member of the Phylum Planctomycetes from the German Wadden Sea.</title>
        <authorList>
            <person name="Kohn T."/>
            <person name="Heuer A."/>
            <person name="Jogler M."/>
            <person name="Vollmers J."/>
            <person name="Boedeker C."/>
            <person name="Bunk B."/>
            <person name="Rast P."/>
            <person name="Borchert D."/>
            <person name="Glockner I."/>
            <person name="Freese H.M."/>
            <person name="Klenk H.P."/>
            <person name="Overmann J."/>
            <person name="Kaster A.K."/>
            <person name="Rohde M."/>
            <person name="Wiegand S."/>
            <person name="Jogler C."/>
        </authorList>
    </citation>
    <scope>NUCLEOTIDE SEQUENCE [LARGE SCALE GENOMIC DNA]</scope>
    <source>
        <strain evidence="1 2">NH11</strain>
    </source>
</reference>
<dbReference type="EMBL" id="CP017641">
    <property type="protein sequence ID" value="APZ93908.1"/>
    <property type="molecule type" value="Genomic_DNA"/>
</dbReference>
<dbReference type="RefSeq" id="WP_077025297.1">
    <property type="nucleotide sequence ID" value="NZ_CP017641.1"/>
</dbReference>
<dbReference type="Gene3D" id="3.30.559.10">
    <property type="entry name" value="Chloramphenicol acetyltransferase-like domain"/>
    <property type="match status" value="1"/>
</dbReference>
<keyword evidence="2" id="KW-1185">Reference proteome</keyword>
<proteinExistence type="predicted"/>
<dbReference type="OrthoDB" id="8059310at2"/>
<dbReference type="KEGG" id="fmr:Fuma_03526"/>
<name>A0A1P8WIN4_9PLAN</name>
<gene>
    <name evidence="1" type="ORF">Fuma_03526</name>
</gene>
<evidence type="ECO:0000313" key="1">
    <source>
        <dbReference type="EMBL" id="APZ93908.1"/>
    </source>
</evidence>
<evidence type="ECO:0000313" key="2">
    <source>
        <dbReference type="Proteomes" id="UP000187735"/>
    </source>
</evidence>
<dbReference type="SUPFAM" id="SSF52777">
    <property type="entry name" value="CoA-dependent acyltransferases"/>
    <property type="match status" value="1"/>
</dbReference>
<organism evidence="1 2">
    <name type="scientific">Fuerstiella marisgermanici</name>
    <dbReference type="NCBI Taxonomy" id="1891926"/>
    <lineage>
        <taxon>Bacteria</taxon>
        <taxon>Pseudomonadati</taxon>
        <taxon>Planctomycetota</taxon>
        <taxon>Planctomycetia</taxon>
        <taxon>Planctomycetales</taxon>
        <taxon>Planctomycetaceae</taxon>
        <taxon>Fuerstiella</taxon>
    </lineage>
</organism>
<dbReference type="STRING" id="1891926.Fuma_03526"/>
<protein>
    <submittedName>
        <fullName evidence="1">Branched-chain alpha-keto acid dehydrogenase subunit E2</fullName>
    </submittedName>
</protein>
<accession>A0A1P8WIN4</accession>